<proteinExistence type="predicted"/>
<name>D6CSR3_THIA3</name>
<dbReference type="KEGG" id="thi:THI_1655"/>
<dbReference type="EMBL" id="FP475956">
    <property type="protein sequence ID" value="CAZ88332.1"/>
    <property type="molecule type" value="Genomic_DNA"/>
</dbReference>
<reference evidence="2" key="2">
    <citation type="journal article" date="2010" name="PLoS Genet.">
        <title>Structure, function, and evolution of the Thiomonas spp. genome.</title>
        <authorList>
            <person name="Arsene-Ploetze F."/>
            <person name="Koechler S."/>
            <person name="Marchal M."/>
            <person name="Coppee J.Y."/>
            <person name="Chandler M."/>
            <person name="Bonnefoy V."/>
            <person name="Brochier-Armanet C."/>
            <person name="Barakat M."/>
            <person name="Barbe V."/>
            <person name="Battaglia-Brunet F."/>
            <person name="Bruneel O."/>
            <person name="Bryan C.G."/>
            <person name="Cleiss-Arnold J."/>
            <person name="Cruveiller S."/>
            <person name="Erhardt M."/>
            <person name="Heinrich-Salmeron A."/>
            <person name="Hommais F."/>
            <person name="Joulian C."/>
            <person name="Krin E."/>
            <person name="Lieutaud A."/>
            <person name="Lievremont D."/>
            <person name="Michel C."/>
            <person name="Muller D."/>
            <person name="Ortet P."/>
            <person name="Proux C."/>
            <person name="Siguier P."/>
            <person name="Roche D."/>
            <person name="Rouy Z."/>
            <person name="Salvignol G."/>
            <person name="Slyemi D."/>
            <person name="Talla E."/>
            <person name="Weiss S."/>
            <person name="Weissenbach J."/>
            <person name="Medigue C."/>
            <person name="Bertin P.N."/>
        </authorList>
    </citation>
    <scope>NUCLEOTIDE SEQUENCE [LARGE SCALE GENOMIC DNA]</scope>
    <source>
        <strain evidence="2">DSM 22701 / CIP 110005 / 3As</strain>
    </source>
</reference>
<dbReference type="AlphaFoldDB" id="D6CSR3"/>
<dbReference type="HOGENOM" id="CLU_2774642_0_0_4"/>
<evidence type="ECO:0000313" key="1">
    <source>
        <dbReference type="EMBL" id="CAZ88332.1"/>
    </source>
</evidence>
<reference key="1">
    <citation type="submission" date="2009-07" db="EMBL/GenBank/DDBJ databases">
        <authorList>
            <person name="Genoscope - CEA"/>
        </authorList>
    </citation>
    <scope>NUCLEOTIDE SEQUENCE</scope>
    <source>
        <strain>3As</strain>
    </source>
</reference>
<dbReference type="Proteomes" id="UP000002372">
    <property type="component" value="Chromosome"/>
</dbReference>
<evidence type="ECO:0000313" key="2">
    <source>
        <dbReference type="Proteomes" id="UP000002372"/>
    </source>
</evidence>
<protein>
    <submittedName>
        <fullName evidence="1">Uncharacterized protein</fullName>
    </submittedName>
</protein>
<organism evidence="1 2">
    <name type="scientific">Thiomonas arsenitoxydans (strain DSM 22701 / CIP 110005 / 3As)</name>
    <dbReference type="NCBI Taxonomy" id="426114"/>
    <lineage>
        <taxon>Bacteria</taxon>
        <taxon>Pseudomonadati</taxon>
        <taxon>Pseudomonadota</taxon>
        <taxon>Betaproteobacteria</taxon>
        <taxon>Burkholderiales</taxon>
        <taxon>Thiomonas</taxon>
    </lineage>
</organism>
<accession>D6CSR3</accession>
<sequence>MRDFLSCCSNQKILRVRSNLMRTSAHRCDLACLKNVYCPPYPTPRRLLSCTEGLPCAELSRALVFCVYS</sequence>
<gene>
    <name evidence="1" type="ordered locus">THI_1655</name>
</gene>